<dbReference type="PANTHER" id="PTHR40277:SF1">
    <property type="entry name" value="BLL5419 PROTEIN"/>
    <property type="match status" value="1"/>
</dbReference>
<dbReference type="Pfam" id="PF03706">
    <property type="entry name" value="LPG_synthase_TM"/>
    <property type="match status" value="1"/>
</dbReference>
<evidence type="ECO:0000313" key="8">
    <source>
        <dbReference type="Proteomes" id="UP000677687"/>
    </source>
</evidence>
<feature type="transmembrane region" description="Helical" evidence="6">
    <location>
        <begin position="301"/>
        <end position="321"/>
    </location>
</feature>
<feature type="transmembrane region" description="Helical" evidence="6">
    <location>
        <begin position="7"/>
        <end position="24"/>
    </location>
</feature>
<feature type="transmembrane region" description="Helical" evidence="6">
    <location>
        <begin position="215"/>
        <end position="237"/>
    </location>
</feature>
<feature type="transmembrane region" description="Helical" evidence="6">
    <location>
        <begin position="243"/>
        <end position="261"/>
    </location>
</feature>
<evidence type="ECO:0000256" key="3">
    <source>
        <dbReference type="ARBA" id="ARBA00022692"/>
    </source>
</evidence>
<keyword evidence="4 6" id="KW-1133">Transmembrane helix</keyword>
<keyword evidence="2" id="KW-1003">Cell membrane</keyword>
<evidence type="ECO:0000256" key="4">
    <source>
        <dbReference type="ARBA" id="ARBA00022989"/>
    </source>
</evidence>
<organism evidence="7 8">
    <name type="scientific">Candidatus Iainarchaeum sp</name>
    <dbReference type="NCBI Taxonomy" id="3101447"/>
    <lineage>
        <taxon>Archaea</taxon>
        <taxon>Candidatus Iainarchaeota</taxon>
        <taxon>Candidatus Iainarchaeia</taxon>
        <taxon>Candidatus Iainarchaeales</taxon>
        <taxon>Candidatus Iainarchaeaceae</taxon>
        <taxon>Candidatus Iainarchaeum</taxon>
    </lineage>
</organism>
<protein>
    <submittedName>
        <fullName evidence="7">Flippase-like domain-containing protein</fullName>
    </submittedName>
</protein>
<keyword evidence="3 6" id="KW-0812">Transmembrane</keyword>
<keyword evidence="5 6" id="KW-0472">Membrane</keyword>
<gene>
    <name evidence="7" type="ORF">J4415_03180</name>
</gene>
<dbReference type="Proteomes" id="UP000677687">
    <property type="component" value="Unassembled WGS sequence"/>
</dbReference>
<dbReference type="AlphaFoldDB" id="A0A8T4KWT1"/>
<dbReference type="InterPro" id="IPR022791">
    <property type="entry name" value="L-PG_synthase/AglD"/>
</dbReference>
<feature type="transmembrane region" description="Helical" evidence="6">
    <location>
        <begin position="146"/>
        <end position="165"/>
    </location>
</feature>
<evidence type="ECO:0000256" key="1">
    <source>
        <dbReference type="ARBA" id="ARBA00004651"/>
    </source>
</evidence>
<name>A0A8T4KWT1_9ARCH</name>
<comment type="caution">
    <text evidence="7">The sequence shown here is derived from an EMBL/GenBank/DDBJ whole genome shotgun (WGS) entry which is preliminary data.</text>
</comment>
<comment type="subcellular location">
    <subcellularLocation>
        <location evidence="1">Cell membrane</location>
        <topology evidence="1">Multi-pass membrane protein</topology>
    </subcellularLocation>
</comment>
<accession>A0A8T4KWT1</accession>
<evidence type="ECO:0000256" key="5">
    <source>
        <dbReference type="ARBA" id="ARBA00023136"/>
    </source>
</evidence>
<feature type="transmembrane region" description="Helical" evidence="6">
    <location>
        <begin position="30"/>
        <end position="52"/>
    </location>
</feature>
<reference evidence="7" key="2">
    <citation type="submission" date="2021-05" db="EMBL/GenBank/DDBJ databases">
        <title>Protein family content uncovers lineage relationships and bacterial pathway maintenance mechanisms in DPANN archaea.</title>
        <authorList>
            <person name="Castelle C.J."/>
            <person name="Meheust R."/>
            <person name="Jaffe A.L."/>
            <person name="Seitz K."/>
            <person name="Gong X."/>
            <person name="Baker B.J."/>
            <person name="Banfield J.F."/>
        </authorList>
    </citation>
    <scope>NUCLEOTIDE SEQUENCE</scope>
    <source>
        <strain evidence="7">RIFCSPHIGHO2_01_FULL_AR10_44_11</strain>
    </source>
</reference>
<dbReference type="NCBIfam" id="TIGR00374">
    <property type="entry name" value="flippase-like domain"/>
    <property type="match status" value="1"/>
</dbReference>
<evidence type="ECO:0000256" key="2">
    <source>
        <dbReference type="ARBA" id="ARBA00022475"/>
    </source>
</evidence>
<dbReference type="EMBL" id="JAGVWD010000046">
    <property type="protein sequence ID" value="MBS3057609.1"/>
    <property type="molecule type" value="Genomic_DNA"/>
</dbReference>
<dbReference type="PANTHER" id="PTHR40277">
    <property type="entry name" value="BLL5419 PROTEIN"/>
    <property type="match status" value="1"/>
</dbReference>
<proteinExistence type="predicted"/>
<dbReference type="GO" id="GO:0005886">
    <property type="term" value="C:plasma membrane"/>
    <property type="evidence" value="ECO:0007669"/>
    <property type="project" value="UniProtKB-SubCell"/>
</dbReference>
<evidence type="ECO:0000256" key="6">
    <source>
        <dbReference type="SAM" id="Phobius"/>
    </source>
</evidence>
<evidence type="ECO:0000313" key="7">
    <source>
        <dbReference type="EMBL" id="MBS3057609.1"/>
    </source>
</evidence>
<reference evidence="7" key="1">
    <citation type="submission" date="2021-03" db="EMBL/GenBank/DDBJ databases">
        <authorList>
            <person name="Jaffe A."/>
        </authorList>
    </citation>
    <scope>NUCLEOTIDE SEQUENCE</scope>
    <source>
        <strain evidence="7">RIFCSPHIGHO2_01_FULL_AR10_44_11</strain>
    </source>
</reference>
<feature type="transmembrane region" description="Helical" evidence="6">
    <location>
        <begin position="119"/>
        <end position="140"/>
    </location>
</feature>
<sequence length="326" mass="36368">MAKKKLLVLIGIALFAFILLNINIGKLLGILANANPAFFAIALALALLTGFMKGVKWREVIRAHDSDFPLRKCIKVFFIGYFISVFTPARIGDFARAFYLQKNTKSLGKALSTVFIDRLIDVSLLFVLGLLAIAGFALLFDIVVIPLHYLALIVLAFIAAVFLFLRRNFIGRIAKPFYNMFVPMEHKEKLKTSFHDFYDSFAHAIKKGKIHISRAVAIAVFDWLLAIVFAYMLIIALNLHAQIPIIFLFLLVPIAALLDLLPISISGIGTRDAAFLFLFGFYSIVPEMAIAYSLLYLFAGYWFSALIGALLFSTEPVKLGLSESNE</sequence>